<name>A0ABQ4XZM6_9ASTR</name>
<dbReference type="EMBL" id="BQNB010009943">
    <property type="protein sequence ID" value="GJS70577.1"/>
    <property type="molecule type" value="Genomic_DNA"/>
</dbReference>
<organism evidence="1 2">
    <name type="scientific">Tanacetum coccineum</name>
    <dbReference type="NCBI Taxonomy" id="301880"/>
    <lineage>
        <taxon>Eukaryota</taxon>
        <taxon>Viridiplantae</taxon>
        <taxon>Streptophyta</taxon>
        <taxon>Embryophyta</taxon>
        <taxon>Tracheophyta</taxon>
        <taxon>Spermatophyta</taxon>
        <taxon>Magnoliopsida</taxon>
        <taxon>eudicotyledons</taxon>
        <taxon>Gunneridae</taxon>
        <taxon>Pentapetalae</taxon>
        <taxon>asterids</taxon>
        <taxon>campanulids</taxon>
        <taxon>Asterales</taxon>
        <taxon>Asteraceae</taxon>
        <taxon>Asteroideae</taxon>
        <taxon>Anthemideae</taxon>
        <taxon>Anthemidinae</taxon>
        <taxon>Tanacetum</taxon>
    </lineage>
</organism>
<gene>
    <name evidence="1" type="ORF">Tco_0703418</name>
</gene>
<dbReference type="Proteomes" id="UP001151760">
    <property type="component" value="Unassembled WGS sequence"/>
</dbReference>
<protein>
    <recommendedName>
        <fullName evidence="3">Integrase, catalytic region, zinc finger, CCHC-type, peptidase aspartic, catalytic</fullName>
    </recommendedName>
</protein>
<evidence type="ECO:0008006" key="3">
    <source>
        <dbReference type="Google" id="ProtNLM"/>
    </source>
</evidence>
<reference evidence="1" key="1">
    <citation type="journal article" date="2022" name="Int. J. Mol. Sci.">
        <title>Draft Genome of Tanacetum Coccineum: Genomic Comparison of Closely Related Tanacetum-Family Plants.</title>
        <authorList>
            <person name="Yamashiro T."/>
            <person name="Shiraishi A."/>
            <person name="Nakayama K."/>
            <person name="Satake H."/>
        </authorList>
    </citation>
    <scope>NUCLEOTIDE SEQUENCE</scope>
</reference>
<accession>A0ABQ4XZM6</accession>
<reference evidence="1" key="2">
    <citation type="submission" date="2022-01" db="EMBL/GenBank/DDBJ databases">
        <authorList>
            <person name="Yamashiro T."/>
            <person name="Shiraishi A."/>
            <person name="Satake H."/>
            <person name="Nakayama K."/>
        </authorList>
    </citation>
    <scope>NUCLEOTIDE SEQUENCE</scope>
</reference>
<comment type="caution">
    <text evidence="1">The sequence shown here is derived from an EMBL/GenBank/DDBJ whole genome shotgun (WGS) entry which is preliminary data.</text>
</comment>
<proteinExistence type="predicted"/>
<sequence length="361" mass="42540">MEGTEMTKQERESMLYDEFDKFIYEPVESIHSYYLRFAKLINDMNMISMAMTPMQINTKFVNHLQPEWSKFVTAAKQARNLHKVTFDQLYAFLKHNEKDAKEALGYQNPLYLSQARRKQPALYNGHVLIDKEHNPVYVCDSEETLILAEESRLKMLERQTVFNTKLIYYSKLNKLYEFFVPRTQFLAEQLYWSSIPRPPVTVSKPTVFPKKLPSTSEVLRNLNKIRDLLTKFDECIKRRTTLSPHEIGSWEQSNIKVAFKEDVIPFSENLKETFKFFEKGFIKEVKEMKDIFEQMEDEVGQCSAAKKTFKIENKQLLINNDRLLEEYIASDIMCTYLRSLNEVDNCGKCKSLDTVLLDLQE</sequence>
<keyword evidence="2" id="KW-1185">Reference proteome</keyword>
<evidence type="ECO:0000313" key="2">
    <source>
        <dbReference type="Proteomes" id="UP001151760"/>
    </source>
</evidence>
<evidence type="ECO:0000313" key="1">
    <source>
        <dbReference type="EMBL" id="GJS70577.1"/>
    </source>
</evidence>